<keyword evidence="2 4" id="KW-0689">Ribosomal protein</keyword>
<sequence>MEGLIACVKSPTEAVARMQIGHRNRSKSPRQPSFKIQNKSQMFGQSGTRKRRNHGRSKKGRGHVGFIRCTNCGRACPKDKSVWKLVTRSMVEAAAVKDLEDASVYGKNYAVPKLYVKLQYCISCAIHSKVLRNRSRESRRLRRIIVKPRVKFTRPIAPRA</sequence>
<feature type="compositionally biased region" description="Polar residues" evidence="5">
    <location>
        <begin position="29"/>
        <end position="47"/>
    </location>
</feature>
<name>A0A094ZHW8_SCHHA</name>
<reference evidence="6" key="1">
    <citation type="journal article" date="2012" name="Nat. Genet.">
        <title>Whole-genome sequence of Schistosoma haematobium.</title>
        <authorList>
            <person name="Young N.D."/>
            <person name="Jex A.R."/>
            <person name="Li B."/>
            <person name="Liu S."/>
            <person name="Yang L."/>
            <person name="Xiong Z."/>
            <person name="Li Y."/>
            <person name="Cantacessi C."/>
            <person name="Hall R.S."/>
            <person name="Xu X."/>
            <person name="Chen F."/>
            <person name="Wu X."/>
            <person name="Zerlotini A."/>
            <person name="Oliveira G."/>
            <person name="Hofmann A."/>
            <person name="Zhang G."/>
            <person name="Fang X."/>
            <person name="Kang Y."/>
            <person name="Campbell B.E."/>
            <person name="Loukas A."/>
            <person name="Ranganathan S."/>
            <person name="Rollinson D."/>
            <person name="Rinaldi G."/>
            <person name="Brindley P.J."/>
            <person name="Yang H."/>
            <person name="Wang J."/>
            <person name="Wang J."/>
            <person name="Gasser R.B."/>
        </authorList>
    </citation>
    <scope>NUCLEOTIDE SEQUENCE [LARGE SCALE GENOMIC DNA]</scope>
</reference>
<dbReference type="PANTHER" id="PTHR12538">
    <property type="entry name" value="40S RIBOSOMAL PROTEIN S26"/>
    <property type="match status" value="1"/>
</dbReference>
<comment type="similarity">
    <text evidence="1 4">Belongs to the eukaryotic ribosomal protein eS26 family.</text>
</comment>
<dbReference type="InterPro" id="IPR047864">
    <property type="entry name" value="Ribosomal_eS26_CS"/>
</dbReference>
<dbReference type="STRING" id="6185.A0A094ZHW8"/>
<dbReference type="AlphaFoldDB" id="A0A094ZHW8"/>
<organism evidence="6">
    <name type="scientific">Schistosoma haematobium</name>
    <name type="common">Blood fluke</name>
    <dbReference type="NCBI Taxonomy" id="6185"/>
    <lineage>
        <taxon>Eukaryota</taxon>
        <taxon>Metazoa</taxon>
        <taxon>Spiralia</taxon>
        <taxon>Lophotrochozoa</taxon>
        <taxon>Platyhelminthes</taxon>
        <taxon>Trematoda</taxon>
        <taxon>Digenea</taxon>
        <taxon>Strigeidida</taxon>
        <taxon>Schistosomatoidea</taxon>
        <taxon>Schistosomatidae</taxon>
        <taxon>Schistosoma</taxon>
    </lineage>
</organism>
<evidence type="ECO:0000256" key="5">
    <source>
        <dbReference type="SAM" id="MobiDB-lite"/>
    </source>
</evidence>
<dbReference type="Pfam" id="PF01283">
    <property type="entry name" value="Ribosomal_S26e"/>
    <property type="match status" value="1"/>
</dbReference>
<protein>
    <recommendedName>
        <fullName evidence="4">40S ribosomal protein S26</fullName>
    </recommendedName>
</protein>
<proteinExistence type="inferred from homology"/>
<dbReference type="GO" id="GO:0022627">
    <property type="term" value="C:cytosolic small ribosomal subunit"/>
    <property type="evidence" value="ECO:0007669"/>
    <property type="project" value="TreeGrafter"/>
</dbReference>
<dbReference type="GO" id="GO:0003735">
    <property type="term" value="F:structural constituent of ribosome"/>
    <property type="evidence" value="ECO:0007669"/>
    <property type="project" value="InterPro"/>
</dbReference>
<dbReference type="InterPro" id="IPR000892">
    <property type="entry name" value="Ribosomal_eS26"/>
</dbReference>
<dbReference type="InterPro" id="IPR038551">
    <property type="entry name" value="Ribosomal_eS26_sf"/>
</dbReference>
<feature type="compositionally biased region" description="Basic residues" evidence="5">
    <location>
        <begin position="48"/>
        <end position="62"/>
    </location>
</feature>
<dbReference type="Gene3D" id="3.30.1740.20">
    <property type="entry name" value="Ribosomal protein S26e"/>
    <property type="match status" value="1"/>
</dbReference>
<evidence type="ECO:0000256" key="4">
    <source>
        <dbReference type="RuleBase" id="RU363128"/>
    </source>
</evidence>
<accession>A0A094ZHW8</accession>
<dbReference type="GO" id="GO:0006412">
    <property type="term" value="P:translation"/>
    <property type="evidence" value="ECO:0007669"/>
    <property type="project" value="InterPro"/>
</dbReference>
<dbReference type="PANTHER" id="PTHR12538:SF0">
    <property type="entry name" value="40S RIBOSOMAL PROTEIN S26"/>
    <property type="match status" value="1"/>
</dbReference>
<feature type="region of interest" description="Disordered" evidence="5">
    <location>
        <begin position="20"/>
        <end position="62"/>
    </location>
</feature>
<dbReference type="GO" id="GO:0003729">
    <property type="term" value="F:mRNA binding"/>
    <property type="evidence" value="ECO:0007669"/>
    <property type="project" value="TreeGrafter"/>
</dbReference>
<evidence type="ECO:0000256" key="1">
    <source>
        <dbReference type="ARBA" id="ARBA00008596"/>
    </source>
</evidence>
<evidence type="ECO:0000256" key="2">
    <source>
        <dbReference type="ARBA" id="ARBA00022980"/>
    </source>
</evidence>
<gene>
    <name evidence="6" type="ORF">MS3_00604</name>
</gene>
<dbReference type="PROSITE" id="PS00733">
    <property type="entry name" value="RIBOSOMAL_S26E"/>
    <property type="match status" value="1"/>
</dbReference>
<dbReference type="EMBL" id="KL250504">
    <property type="protein sequence ID" value="KGB32469.1"/>
    <property type="molecule type" value="Genomic_DNA"/>
</dbReference>
<evidence type="ECO:0000256" key="3">
    <source>
        <dbReference type="ARBA" id="ARBA00023274"/>
    </source>
</evidence>
<keyword evidence="3 4" id="KW-0687">Ribonucleoprotein</keyword>
<evidence type="ECO:0000313" key="6">
    <source>
        <dbReference type="EMBL" id="KGB32469.1"/>
    </source>
</evidence>